<sequence>MKITLRILSYLALFLSSSLYAVNDVSITGVEFPKSLSEFGFFINPSKQIPSKNVHPYELITSLFSDYSYKKRFVYVPEGEKGIYQKDQAFNFPVGSALIKTFYYPQDERNLELGLRLLETRVLLHKESGWQAVAYVWNEEQTEAFIKIAGKTINTSWINKQGSAIPVRYRVPNKNQCKECHSANDEILPIGPKARNLNKNIFYEAGAKNQLIYLLEEGVIGSYPKNFNTIVDWENEDSSIESRARAYLAINCGHCHAPSGVANSTGLYLDFNETRSIHLGINKRPVAAGRGSGNFKYSIVPGNAEESILLFRMISTEPGIMMPESGRSLMHHEAISVISQWIQSMSSK</sequence>
<dbReference type="NCBIfam" id="TIGR03806">
    <property type="entry name" value="chp_HNE_0200"/>
    <property type="match status" value="1"/>
</dbReference>
<protein>
    <recommendedName>
        <fullName evidence="2">Cytochrome c domain-containing protein</fullName>
    </recommendedName>
</protein>
<dbReference type="InterPro" id="IPR022269">
    <property type="entry name" value="SO_2930-like_C"/>
</dbReference>
<gene>
    <name evidence="1" type="ORF">METZ01_LOCUS18303</name>
</gene>
<evidence type="ECO:0008006" key="2">
    <source>
        <dbReference type="Google" id="ProtNLM"/>
    </source>
</evidence>
<dbReference type="EMBL" id="UINC01000960">
    <property type="protein sequence ID" value="SUZ65449.1"/>
    <property type="molecule type" value="Genomic_DNA"/>
</dbReference>
<name>A0A381PH68_9ZZZZ</name>
<organism evidence="1">
    <name type="scientific">marine metagenome</name>
    <dbReference type="NCBI Taxonomy" id="408172"/>
    <lineage>
        <taxon>unclassified sequences</taxon>
        <taxon>metagenomes</taxon>
        <taxon>ecological metagenomes</taxon>
    </lineage>
</organism>
<accession>A0A381PH68</accession>
<evidence type="ECO:0000313" key="1">
    <source>
        <dbReference type="EMBL" id="SUZ65449.1"/>
    </source>
</evidence>
<proteinExistence type="predicted"/>
<dbReference type="AlphaFoldDB" id="A0A381PH68"/>
<reference evidence="1" key="1">
    <citation type="submission" date="2018-05" db="EMBL/GenBank/DDBJ databases">
        <authorList>
            <person name="Lanie J.A."/>
            <person name="Ng W.-L."/>
            <person name="Kazmierczak K.M."/>
            <person name="Andrzejewski T.M."/>
            <person name="Davidsen T.M."/>
            <person name="Wayne K.J."/>
            <person name="Tettelin H."/>
            <person name="Glass J.I."/>
            <person name="Rusch D."/>
            <person name="Podicherti R."/>
            <person name="Tsui H.-C.T."/>
            <person name="Winkler M.E."/>
        </authorList>
    </citation>
    <scope>NUCLEOTIDE SEQUENCE</scope>
</reference>